<dbReference type="InterPro" id="IPR036390">
    <property type="entry name" value="WH_DNA-bd_sf"/>
</dbReference>
<dbReference type="GO" id="GO:0003677">
    <property type="term" value="F:DNA binding"/>
    <property type="evidence" value="ECO:0007669"/>
    <property type="project" value="UniProtKB-KW"/>
</dbReference>
<dbReference type="OrthoDB" id="3532720at2"/>
<comment type="caution">
    <text evidence="5">The sequence shown here is derived from an EMBL/GenBank/DDBJ whole genome shotgun (WGS) entry which is preliminary data.</text>
</comment>
<feature type="domain" description="HTH gntR-type" evidence="4">
    <location>
        <begin position="82"/>
        <end position="150"/>
    </location>
</feature>
<dbReference type="PRINTS" id="PR00035">
    <property type="entry name" value="HTHGNTR"/>
</dbReference>
<dbReference type="PANTHER" id="PTHR44846:SF17">
    <property type="entry name" value="GNTR-FAMILY TRANSCRIPTIONAL REGULATOR"/>
    <property type="match status" value="1"/>
</dbReference>
<sequence>MSPTAWGAYSQIADTLRTRITEGTYAPGAKLPSESALCTEFTVTRNTIRRALTVLENEGLLITTPGTGRTVRHLNTPTTLPIPAYRRIADALRRQIAEGVFPEGTLLPSESALMTTHRVSRGTARQALSDLQGAGLIESHHGKGRYVRRRPQTP</sequence>
<reference evidence="5 6" key="1">
    <citation type="submission" date="2018-11" db="EMBL/GenBank/DDBJ databases">
        <title>Sequencing the genomes of 1000 actinobacteria strains.</title>
        <authorList>
            <person name="Klenk H.-P."/>
        </authorList>
    </citation>
    <scope>NUCLEOTIDE SEQUENCE [LARGE SCALE GENOMIC DNA]</scope>
    <source>
        <strain evidence="5 6">DSM 44254</strain>
    </source>
</reference>
<evidence type="ECO:0000313" key="6">
    <source>
        <dbReference type="Proteomes" id="UP000272400"/>
    </source>
</evidence>
<dbReference type="EMBL" id="RJKE01000001">
    <property type="protein sequence ID" value="ROO89582.1"/>
    <property type="molecule type" value="Genomic_DNA"/>
</dbReference>
<dbReference type="PANTHER" id="PTHR44846">
    <property type="entry name" value="MANNOSYL-D-GLYCERATE TRANSPORT/METABOLISM SYSTEM REPRESSOR MNGR-RELATED"/>
    <property type="match status" value="1"/>
</dbReference>
<dbReference type="SUPFAM" id="SSF46785">
    <property type="entry name" value="Winged helix' DNA-binding domain"/>
    <property type="match status" value="2"/>
</dbReference>
<keyword evidence="2" id="KW-0238">DNA-binding</keyword>
<evidence type="ECO:0000256" key="1">
    <source>
        <dbReference type="ARBA" id="ARBA00023015"/>
    </source>
</evidence>
<dbReference type="Gene3D" id="1.10.10.10">
    <property type="entry name" value="Winged helix-like DNA-binding domain superfamily/Winged helix DNA-binding domain"/>
    <property type="match status" value="2"/>
</dbReference>
<gene>
    <name evidence="5" type="ORF">EDD29_7281</name>
</gene>
<dbReference type="CDD" id="cd07377">
    <property type="entry name" value="WHTH_GntR"/>
    <property type="match status" value="2"/>
</dbReference>
<dbReference type="Pfam" id="PF00392">
    <property type="entry name" value="GntR"/>
    <property type="match status" value="2"/>
</dbReference>
<dbReference type="Proteomes" id="UP000272400">
    <property type="component" value="Unassembled WGS sequence"/>
</dbReference>
<evidence type="ECO:0000256" key="2">
    <source>
        <dbReference type="ARBA" id="ARBA00023125"/>
    </source>
</evidence>
<evidence type="ECO:0000313" key="5">
    <source>
        <dbReference type="EMBL" id="ROO89582.1"/>
    </source>
</evidence>
<dbReference type="PROSITE" id="PS50949">
    <property type="entry name" value="HTH_GNTR"/>
    <property type="match status" value="2"/>
</dbReference>
<evidence type="ECO:0000259" key="4">
    <source>
        <dbReference type="PROSITE" id="PS50949"/>
    </source>
</evidence>
<dbReference type="SMART" id="SM00345">
    <property type="entry name" value="HTH_GNTR"/>
    <property type="match status" value="2"/>
</dbReference>
<dbReference type="RefSeq" id="WP_123668653.1">
    <property type="nucleotide sequence ID" value="NZ_RJKE01000001.1"/>
</dbReference>
<name>A0A3N1D7T1_9ACTN</name>
<proteinExistence type="predicted"/>
<evidence type="ECO:0000256" key="3">
    <source>
        <dbReference type="ARBA" id="ARBA00023163"/>
    </source>
</evidence>
<dbReference type="InterPro" id="IPR036388">
    <property type="entry name" value="WH-like_DNA-bd_sf"/>
</dbReference>
<dbReference type="GO" id="GO:0045892">
    <property type="term" value="P:negative regulation of DNA-templated transcription"/>
    <property type="evidence" value="ECO:0007669"/>
    <property type="project" value="TreeGrafter"/>
</dbReference>
<keyword evidence="6" id="KW-1185">Reference proteome</keyword>
<organism evidence="5 6">
    <name type="scientific">Actinocorallia herbida</name>
    <dbReference type="NCBI Taxonomy" id="58109"/>
    <lineage>
        <taxon>Bacteria</taxon>
        <taxon>Bacillati</taxon>
        <taxon>Actinomycetota</taxon>
        <taxon>Actinomycetes</taxon>
        <taxon>Streptosporangiales</taxon>
        <taxon>Thermomonosporaceae</taxon>
        <taxon>Actinocorallia</taxon>
    </lineage>
</organism>
<keyword evidence="3" id="KW-0804">Transcription</keyword>
<feature type="domain" description="HTH gntR-type" evidence="4">
    <location>
        <begin position="6"/>
        <end position="74"/>
    </location>
</feature>
<dbReference type="GO" id="GO:0003700">
    <property type="term" value="F:DNA-binding transcription factor activity"/>
    <property type="evidence" value="ECO:0007669"/>
    <property type="project" value="InterPro"/>
</dbReference>
<dbReference type="InterPro" id="IPR000524">
    <property type="entry name" value="Tscrpt_reg_HTH_GntR"/>
</dbReference>
<dbReference type="AlphaFoldDB" id="A0A3N1D7T1"/>
<protein>
    <submittedName>
        <fullName evidence="5">Regulatory GntR family protein</fullName>
    </submittedName>
</protein>
<dbReference type="InterPro" id="IPR050679">
    <property type="entry name" value="Bact_HTH_transcr_reg"/>
</dbReference>
<accession>A0A3N1D7T1</accession>
<keyword evidence="1" id="KW-0805">Transcription regulation</keyword>